<sequence>MNAVFWRKDKYTAVDKDTFWLSETPDTQSKYDGAGCNRICTWVLLRETETGKLLLHMNTHLDNASSEAANFGARLIMQRMQALSEKYPQAQIVLTGDFNQNRGMAAYNAVAAELSDTLSAFPDGADGTYQNRGETDRSEPIDFIFVSDDFNTLNYEILDDIPEGYVSDHYGVYAEFSLE</sequence>
<evidence type="ECO:0000313" key="2">
    <source>
        <dbReference type="EMBL" id="HJB74530.1"/>
    </source>
</evidence>
<dbReference type="Proteomes" id="UP000823877">
    <property type="component" value="Unassembled WGS sequence"/>
</dbReference>
<evidence type="ECO:0000259" key="1">
    <source>
        <dbReference type="Pfam" id="PF03372"/>
    </source>
</evidence>
<dbReference type="PANTHER" id="PTHR12121">
    <property type="entry name" value="CARBON CATABOLITE REPRESSOR PROTEIN 4"/>
    <property type="match status" value="1"/>
</dbReference>
<dbReference type="GO" id="GO:0000175">
    <property type="term" value="F:3'-5'-RNA exonuclease activity"/>
    <property type="evidence" value="ECO:0007669"/>
    <property type="project" value="TreeGrafter"/>
</dbReference>
<dbReference type="PANTHER" id="PTHR12121:SF36">
    <property type="entry name" value="ENDONUCLEASE_EXONUCLEASE_PHOSPHATASE DOMAIN-CONTAINING PROTEIN"/>
    <property type="match status" value="1"/>
</dbReference>
<protein>
    <recommendedName>
        <fullName evidence="1">Endonuclease/exonuclease/phosphatase domain-containing protein</fullName>
    </recommendedName>
</protein>
<organism evidence="2 3">
    <name type="scientific">Candidatus Eubacterium faecale</name>
    <dbReference type="NCBI Taxonomy" id="2838568"/>
    <lineage>
        <taxon>Bacteria</taxon>
        <taxon>Bacillati</taxon>
        <taxon>Bacillota</taxon>
        <taxon>Clostridia</taxon>
        <taxon>Eubacteriales</taxon>
        <taxon>Eubacteriaceae</taxon>
        <taxon>Eubacterium</taxon>
    </lineage>
</organism>
<dbReference type="Pfam" id="PF03372">
    <property type="entry name" value="Exo_endo_phos"/>
    <property type="match status" value="1"/>
</dbReference>
<evidence type="ECO:0000313" key="3">
    <source>
        <dbReference type="Proteomes" id="UP000823877"/>
    </source>
</evidence>
<dbReference type="InterPro" id="IPR036691">
    <property type="entry name" value="Endo/exonu/phosph_ase_sf"/>
</dbReference>
<dbReference type="SUPFAM" id="SSF56219">
    <property type="entry name" value="DNase I-like"/>
    <property type="match status" value="1"/>
</dbReference>
<reference evidence="2" key="2">
    <citation type="submission" date="2021-04" db="EMBL/GenBank/DDBJ databases">
        <authorList>
            <person name="Gilroy R."/>
        </authorList>
    </citation>
    <scope>NUCLEOTIDE SEQUENCE</scope>
    <source>
        <strain evidence="2">CHK188-16595</strain>
    </source>
</reference>
<accession>A0A9D2MGU2</accession>
<feature type="domain" description="Endonuclease/exonuclease/phosphatase" evidence="1">
    <location>
        <begin position="27"/>
        <end position="169"/>
    </location>
</feature>
<dbReference type="AlphaFoldDB" id="A0A9D2MGU2"/>
<name>A0A9D2MGU2_9FIRM</name>
<reference evidence="2" key="1">
    <citation type="journal article" date="2021" name="PeerJ">
        <title>Extensive microbial diversity within the chicken gut microbiome revealed by metagenomics and culture.</title>
        <authorList>
            <person name="Gilroy R."/>
            <person name="Ravi A."/>
            <person name="Getino M."/>
            <person name="Pursley I."/>
            <person name="Horton D.L."/>
            <person name="Alikhan N.F."/>
            <person name="Baker D."/>
            <person name="Gharbi K."/>
            <person name="Hall N."/>
            <person name="Watson M."/>
            <person name="Adriaenssens E.M."/>
            <person name="Foster-Nyarko E."/>
            <person name="Jarju S."/>
            <person name="Secka A."/>
            <person name="Antonio M."/>
            <person name="Oren A."/>
            <person name="Chaudhuri R.R."/>
            <person name="La Ragione R."/>
            <person name="Hildebrand F."/>
            <person name="Pallen M.J."/>
        </authorList>
    </citation>
    <scope>NUCLEOTIDE SEQUENCE</scope>
    <source>
        <strain evidence="2">CHK188-16595</strain>
    </source>
</reference>
<gene>
    <name evidence="2" type="ORF">IAA37_02515</name>
</gene>
<comment type="caution">
    <text evidence="2">The sequence shown here is derived from an EMBL/GenBank/DDBJ whole genome shotgun (WGS) entry which is preliminary data.</text>
</comment>
<proteinExistence type="predicted"/>
<dbReference type="InterPro" id="IPR005135">
    <property type="entry name" value="Endo/exonuclease/phosphatase"/>
</dbReference>
<dbReference type="Gene3D" id="3.60.10.10">
    <property type="entry name" value="Endonuclease/exonuclease/phosphatase"/>
    <property type="match status" value="1"/>
</dbReference>
<dbReference type="EMBL" id="DWXN01000005">
    <property type="protein sequence ID" value="HJB74530.1"/>
    <property type="molecule type" value="Genomic_DNA"/>
</dbReference>
<dbReference type="InterPro" id="IPR050410">
    <property type="entry name" value="CCR4/nocturin_mRNA_transcr"/>
</dbReference>